<organism evidence="1 2">
    <name type="scientific">Paenibacillus eucommiae</name>
    <dbReference type="NCBI Taxonomy" id="1355755"/>
    <lineage>
        <taxon>Bacteria</taxon>
        <taxon>Bacillati</taxon>
        <taxon>Bacillota</taxon>
        <taxon>Bacilli</taxon>
        <taxon>Bacillales</taxon>
        <taxon>Paenibacillaceae</taxon>
        <taxon>Paenibacillus</taxon>
    </lineage>
</organism>
<name>A0ABS4JB55_9BACL</name>
<accession>A0ABS4JB55</accession>
<dbReference type="EMBL" id="JAGGLB010000070">
    <property type="protein sequence ID" value="MBP1997084.1"/>
    <property type="molecule type" value="Genomic_DNA"/>
</dbReference>
<reference evidence="1 2" key="1">
    <citation type="submission" date="2021-03" db="EMBL/GenBank/DDBJ databases">
        <title>Genomic Encyclopedia of Type Strains, Phase IV (KMG-IV): sequencing the most valuable type-strain genomes for metagenomic binning, comparative biology and taxonomic classification.</title>
        <authorList>
            <person name="Goeker M."/>
        </authorList>
    </citation>
    <scope>NUCLEOTIDE SEQUENCE [LARGE SCALE GENOMIC DNA]</scope>
    <source>
        <strain evidence="1 2">DSM 26048</strain>
    </source>
</reference>
<evidence type="ECO:0000313" key="2">
    <source>
        <dbReference type="Proteomes" id="UP001519287"/>
    </source>
</evidence>
<gene>
    <name evidence="1" type="ORF">J2Z66_008762</name>
</gene>
<keyword evidence="2" id="KW-1185">Reference proteome</keyword>
<sequence>MHTRSIRESDYLKIITVLNDWWGGRQMTHLLPKLFFEHFSLSMSRQFRVLSHSKKEAPSRGPSSIRSLFNLDHITPPNACT</sequence>
<proteinExistence type="predicted"/>
<evidence type="ECO:0000313" key="1">
    <source>
        <dbReference type="EMBL" id="MBP1997084.1"/>
    </source>
</evidence>
<protein>
    <submittedName>
        <fullName evidence="1">Uncharacterized protein</fullName>
    </submittedName>
</protein>
<comment type="caution">
    <text evidence="1">The sequence shown here is derived from an EMBL/GenBank/DDBJ whole genome shotgun (WGS) entry which is preliminary data.</text>
</comment>
<dbReference type="Proteomes" id="UP001519287">
    <property type="component" value="Unassembled WGS sequence"/>
</dbReference>